<accession>A0A1Y1X3H0</accession>
<keyword evidence="3" id="KW-1185">Reference proteome</keyword>
<reference evidence="2 3" key="2">
    <citation type="submission" date="2016-08" db="EMBL/GenBank/DDBJ databases">
        <title>Pervasive Adenine N6-methylation of Active Genes in Fungi.</title>
        <authorList>
            <consortium name="DOE Joint Genome Institute"/>
            <person name="Mondo S.J."/>
            <person name="Dannebaum R.O."/>
            <person name="Kuo R.C."/>
            <person name="Labutti K."/>
            <person name="Haridas S."/>
            <person name="Kuo A."/>
            <person name="Salamov A."/>
            <person name="Ahrendt S.R."/>
            <person name="Lipzen A."/>
            <person name="Sullivan W."/>
            <person name="Andreopoulos W.B."/>
            <person name="Clum A."/>
            <person name="Lindquist E."/>
            <person name="Daum C."/>
            <person name="Ramamoorthy G.K."/>
            <person name="Gryganskyi A."/>
            <person name="Culley D."/>
            <person name="Magnuson J.K."/>
            <person name="James T.Y."/>
            <person name="O'Malley M.A."/>
            <person name="Stajich J.E."/>
            <person name="Spatafora J.W."/>
            <person name="Visel A."/>
            <person name="Grigoriev I.V."/>
        </authorList>
    </citation>
    <scope>NUCLEOTIDE SEQUENCE [LARGE SCALE GENOMIC DNA]</scope>
    <source>
        <strain evidence="2 3">S4</strain>
    </source>
</reference>
<dbReference type="InterPro" id="IPR009339">
    <property type="entry name" value="DUF998"/>
</dbReference>
<feature type="transmembrane region" description="Helical" evidence="1">
    <location>
        <begin position="70"/>
        <end position="93"/>
    </location>
</feature>
<dbReference type="OrthoDB" id="10583104at2759"/>
<evidence type="ECO:0000313" key="2">
    <source>
        <dbReference type="EMBL" id="ORX80359.1"/>
    </source>
</evidence>
<reference evidence="2 3" key="1">
    <citation type="submission" date="2016-08" db="EMBL/GenBank/DDBJ databases">
        <title>A Parts List for Fungal Cellulosomes Revealed by Comparative Genomics.</title>
        <authorList>
            <consortium name="DOE Joint Genome Institute"/>
            <person name="Haitjema C.H."/>
            <person name="Gilmore S.P."/>
            <person name="Henske J.K."/>
            <person name="Solomon K.V."/>
            <person name="De Groot R."/>
            <person name="Kuo A."/>
            <person name="Mondo S.J."/>
            <person name="Salamov A.A."/>
            <person name="Labutti K."/>
            <person name="Zhao Z."/>
            <person name="Chiniquy J."/>
            <person name="Barry K."/>
            <person name="Brewer H.M."/>
            <person name="Purvine S.O."/>
            <person name="Wright A.T."/>
            <person name="Boxma B."/>
            <person name="Van Alen T."/>
            <person name="Hackstein J.H."/>
            <person name="Baker S.E."/>
            <person name="Grigoriev I.V."/>
            <person name="O'Malley M.A."/>
        </authorList>
    </citation>
    <scope>NUCLEOTIDE SEQUENCE [LARGE SCALE GENOMIC DNA]</scope>
    <source>
        <strain evidence="2 3">S4</strain>
    </source>
</reference>
<keyword evidence="1" id="KW-0812">Transmembrane</keyword>
<feature type="transmembrane region" description="Helical" evidence="1">
    <location>
        <begin position="134"/>
        <end position="156"/>
    </location>
</feature>
<keyword evidence="1" id="KW-1133">Transmembrane helix</keyword>
<sequence length="195" mass="22067">MFGDIIISLLLPLFYKEYNIMKMSISALGNPKSPVKLPFNLWMFIEGILFLLGIPILYKVYHSISSGITYTLITFVAIFAIGACIFTCFFSVNESKDEITTASKIHGAGSVLGFMVFLFSPILIAILSFKNKEITIGILSIVFFIISLIFFVLFVMSDKPEFSNSIINNEGLWQRLNLIFMYMPFIIVAIKRILI</sequence>
<proteinExistence type="predicted"/>
<dbReference type="EMBL" id="MCFG01000147">
    <property type="protein sequence ID" value="ORX80359.1"/>
    <property type="molecule type" value="Genomic_DNA"/>
</dbReference>
<feature type="transmembrane region" description="Helical" evidence="1">
    <location>
        <begin position="176"/>
        <end position="194"/>
    </location>
</feature>
<feature type="transmembrane region" description="Helical" evidence="1">
    <location>
        <begin position="39"/>
        <end position="58"/>
    </location>
</feature>
<comment type="caution">
    <text evidence="2">The sequence shown here is derived from an EMBL/GenBank/DDBJ whole genome shotgun (WGS) entry which is preliminary data.</text>
</comment>
<name>A0A1Y1X3H0_9FUNG</name>
<organism evidence="2 3">
    <name type="scientific">Anaeromyces robustus</name>
    <dbReference type="NCBI Taxonomy" id="1754192"/>
    <lineage>
        <taxon>Eukaryota</taxon>
        <taxon>Fungi</taxon>
        <taxon>Fungi incertae sedis</taxon>
        <taxon>Chytridiomycota</taxon>
        <taxon>Chytridiomycota incertae sedis</taxon>
        <taxon>Neocallimastigomycetes</taxon>
        <taxon>Neocallimastigales</taxon>
        <taxon>Neocallimastigaceae</taxon>
        <taxon>Anaeromyces</taxon>
    </lineage>
</organism>
<evidence type="ECO:0000256" key="1">
    <source>
        <dbReference type="SAM" id="Phobius"/>
    </source>
</evidence>
<keyword evidence="1" id="KW-0472">Membrane</keyword>
<dbReference type="Proteomes" id="UP000193944">
    <property type="component" value="Unassembled WGS sequence"/>
</dbReference>
<dbReference type="AlphaFoldDB" id="A0A1Y1X3H0"/>
<evidence type="ECO:0000313" key="3">
    <source>
        <dbReference type="Proteomes" id="UP000193944"/>
    </source>
</evidence>
<feature type="transmembrane region" description="Helical" evidence="1">
    <location>
        <begin position="105"/>
        <end position="127"/>
    </location>
</feature>
<dbReference type="Pfam" id="PF06197">
    <property type="entry name" value="DUF998"/>
    <property type="match status" value="1"/>
</dbReference>
<gene>
    <name evidence="2" type="ORF">BCR32DRAFT_245673</name>
</gene>
<protein>
    <submittedName>
        <fullName evidence="2">Uncharacterized protein</fullName>
    </submittedName>
</protein>